<dbReference type="EMBL" id="AMQN01000305">
    <property type="status" value="NOT_ANNOTATED_CDS"/>
    <property type="molecule type" value="Genomic_DNA"/>
</dbReference>
<dbReference type="SUPFAM" id="SSF81321">
    <property type="entry name" value="Family A G protein-coupled receptor-like"/>
    <property type="match status" value="1"/>
</dbReference>
<feature type="transmembrane region" description="Helical" evidence="10">
    <location>
        <begin position="29"/>
        <end position="56"/>
    </location>
</feature>
<keyword evidence="2" id="KW-1003">Cell membrane</keyword>
<dbReference type="HOGENOM" id="CLU_055888_0_0_1"/>
<comment type="subcellular location">
    <subcellularLocation>
        <location evidence="1">Cell membrane</location>
        <topology evidence="1">Multi-pass membrane protein</topology>
    </subcellularLocation>
</comment>
<organism evidence="12">
    <name type="scientific">Capitella teleta</name>
    <name type="common">Polychaete worm</name>
    <dbReference type="NCBI Taxonomy" id="283909"/>
    <lineage>
        <taxon>Eukaryota</taxon>
        <taxon>Metazoa</taxon>
        <taxon>Spiralia</taxon>
        <taxon>Lophotrochozoa</taxon>
        <taxon>Annelida</taxon>
        <taxon>Polychaeta</taxon>
        <taxon>Sedentaria</taxon>
        <taxon>Scolecida</taxon>
        <taxon>Capitellidae</taxon>
        <taxon>Capitella</taxon>
    </lineage>
</organism>
<proteinExistence type="predicted"/>
<dbReference type="STRING" id="283909.R7TRH6"/>
<keyword evidence="3 10" id="KW-0812">Transmembrane</keyword>
<name>R7TRH6_CAPTE</name>
<evidence type="ECO:0000256" key="10">
    <source>
        <dbReference type="SAM" id="Phobius"/>
    </source>
</evidence>
<dbReference type="EnsemblMetazoa" id="CapteT139399">
    <property type="protein sequence ID" value="CapteP139399"/>
    <property type="gene ID" value="CapteG139399"/>
</dbReference>
<feature type="domain" description="G-protein coupled receptors family 1 profile" evidence="11">
    <location>
        <begin position="47"/>
        <end position="304"/>
    </location>
</feature>
<gene>
    <name evidence="12" type="ORF">CAPTEDRAFT_139399</name>
</gene>
<dbReference type="GO" id="GO:0004930">
    <property type="term" value="F:G protein-coupled receptor activity"/>
    <property type="evidence" value="ECO:0007669"/>
    <property type="project" value="UniProtKB-KW"/>
</dbReference>
<protein>
    <recommendedName>
        <fullName evidence="11">G-protein coupled receptors family 1 profile domain-containing protein</fullName>
    </recommendedName>
</protein>
<evidence type="ECO:0000256" key="7">
    <source>
        <dbReference type="ARBA" id="ARBA00023170"/>
    </source>
</evidence>
<dbReference type="SMART" id="SM01381">
    <property type="entry name" value="7TM_GPCR_Srsx"/>
    <property type="match status" value="1"/>
</dbReference>
<evidence type="ECO:0000256" key="2">
    <source>
        <dbReference type="ARBA" id="ARBA00022475"/>
    </source>
</evidence>
<dbReference type="Pfam" id="PF00001">
    <property type="entry name" value="7tm_1"/>
    <property type="match status" value="1"/>
</dbReference>
<dbReference type="GO" id="GO:0005886">
    <property type="term" value="C:plasma membrane"/>
    <property type="evidence" value="ECO:0007669"/>
    <property type="project" value="UniProtKB-SubCell"/>
</dbReference>
<dbReference type="AlphaFoldDB" id="R7TRH6"/>
<feature type="transmembrane region" description="Helical" evidence="10">
    <location>
        <begin position="192"/>
        <end position="212"/>
    </location>
</feature>
<dbReference type="PRINTS" id="PR00237">
    <property type="entry name" value="GPCRRHODOPSN"/>
</dbReference>
<keyword evidence="7" id="KW-0675">Receptor</keyword>
<dbReference type="EMBL" id="KB309537">
    <property type="protein sequence ID" value="ELT94101.1"/>
    <property type="molecule type" value="Genomic_DNA"/>
</dbReference>
<keyword evidence="8" id="KW-0325">Glycoprotein</keyword>
<evidence type="ECO:0000313" key="13">
    <source>
        <dbReference type="EnsemblMetazoa" id="CapteP139399"/>
    </source>
</evidence>
<evidence type="ECO:0000313" key="14">
    <source>
        <dbReference type="Proteomes" id="UP000014760"/>
    </source>
</evidence>
<evidence type="ECO:0000256" key="3">
    <source>
        <dbReference type="ARBA" id="ARBA00022692"/>
    </source>
</evidence>
<keyword evidence="5" id="KW-0297">G-protein coupled receptor</keyword>
<keyword evidence="9" id="KW-0807">Transducer</keyword>
<evidence type="ECO:0000256" key="4">
    <source>
        <dbReference type="ARBA" id="ARBA00022989"/>
    </source>
</evidence>
<feature type="transmembrane region" description="Helical" evidence="10">
    <location>
        <begin position="245"/>
        <end position="269"/>
    </location>
</feature>
<keyword evidence="14" id="KW-1185">Reference proteome</keyword>
<accession>R7TRH6</accession>
<reference evidence="12 14" key="2">
    <citation type="journal article" date="2013" name="Nature">
        <title>Insights into bilaterian evolution from three spiralian genomes.</title>
        <authorList>
            <person name="Simakov O."/>
            <person name="Marletaz F."/>
            <person name="Cho S.J."/>
            <person name="Edsinger-Gonzales E."/>
            <person name="Havlak P."/>
            <person name="Hellsten U."/>
            <person name="Kuo D.H."/>
            <person name="Larsson T."/>
            <person name="Lv J."/>
            <person name="Arendt D."/>
            <person name="Savage R."/>
            <person name="Osoegawa K."/>
            <person name="de Jong P."/>
            <person name="Grimwood J."/>
            <person name="Chapman J.A."/>
            <person name="Shapiro H."/>
            <person name="Aerts A."/>
            <person name="Otillar R.P."/>
            <person name="Terry A.Y."/>
            <person name="Boore J.L."/>
            <person name="Grigoriev I.V."/>
            <person name="Lindberg D.R."/>
            <person name="Seaver E.C."/>
            <person name="Weisblat D.A."/>
            <person name="Putnam N.H."/>
            <person name="Rokhsar D.S."/>
        </authorList>
    </citation>
    <scope>NUCLEOTIDE SEQUENCE</scope>
    <source>
        <strain evidence="12 14">I ESC-2004</strain>
    </source>
</reference>
<keyword evidence="6 10" id="KW-0472">Membrane</keyword>
<keyword evidence="4 10" id="KW-1133">Transmembrane helix</keyword>
<dbReference type="InterPro" id="IPR000276">
    <property type="entry name" value="GPCR_Rhodpsn"/>
</dbReference>
<feature type="transmembrane region" description="Helical" evidence="10">
    <location>
        <begin position="68"/>
        <end position="91"/>
    </location>
</feature>
<dbReference type="InterPro" id="IPR017452">
    <property type="entry name" value="GPCR_Rhodpsn_7TM"/>
</dbReference>
<evidence type="ECO:0000256" key="6">
    <source>
        <dbReference type="ARBA" id="ARBA00023136"/>
    </source>
</evidence>
<feature type="transmembrane region" description="Helical" evidence="10">
    <location>
        <begin position="289"/>
        <end position="310"/>
    </location>
</feature>
<evidence type="ECO:0000256" key="9">
    <source>
        <dbReference type="ARBA" id="ARBA00023224"/>
    </source>
</evidence>
<dbReference type="Gene3D" id="1.20.1070.10">
    <property type="entry name" value="Rhodopsin 7-helix transmembrane proteins"/>
    <property type="match status" value="1"/>
</dbReference>
<evidence type="ECO:0000256" key="5">
    <source>
        <dbReference type="ARBA" id="ARBA00023040"/>
    </source>
</evidence>
<dbReference type="CDD" id="cd00637">
    <property type="entry name" value="7tm_classA_rhodopsin-like"/>
    <property type="match status" value="1"/>
</dbReference>
<reference evidence="13" key="3">
    <citation type="submission" date="2015-06" db="UniProtKB">
        <authorList>
            <consortium name="EnsemblMetazoa"/>
        </authorList>
    </citation>
    <scope>IDENTIFICATION</scope>
</reference>
<evidence type="ECO:0000256" key="8">
    <source>
        <dbReference type="ARBA" id="ARBA00023180"/>
    </source>
</evidence>
<sequence>MDEVSTAEAPTTSASNDDFSIEQLVSQGFVIFACFTEAVLFLFICFTNGTLLAAFVHKESLRTISNYYIIQMAVADFSVGLWMPMHIVMFLKPQVLGNMTLCTFRYASLLFSMSGSITSLLAMTYDRLSAILHPLHYQASMTSKRYVLSAVVVWLWPVSLAAVTMAYHNEWHELPVTDCELILVLKVEALRFYLLPFFFGISVAMIIMYVIILRVARQQALSEPPQVQEAGGQKKPTRMQKEMKLIKTGLIVFAAFYLCWLPMVTLILYQVSFTPVLLTPMVTALRAAATFPALLNSALNPLVYAFRMSVYRQHFYRMMPCTRHKVHPVTSQATAADTAVNAIS</sequence>
<feature type="transmembrane region" description="Helical" evidence="10">
    <location>
        <begin position="103"/>
        <end position="125"/>
    </location>
</feature>
<dbReference type="PROSITE" id="PS50262">
    <property type="entry name" value="G_PROTEIN_RECEP_F1_2"/>
    <property type="match status" value="1"/>
</dbReference>
<dbReference type="OrthoDB" id="6286925at2759"/>
<dbReference type="Proteomes" id="UP000014760">
    <property type="component" value="Unassembled WGS sequence"/>
</dbReference>
<evidence type="ECO:0000259" key="11">
    <source>
        <dbReference type="PROSITE" id="PS50262"/>
    </source>
</evidence>
<feature type="transmembrane region" description="Helical" evidence="10">
    <location>
        <begin position="146"/>
        <end position="167"/>
    </location>
</feature>
<evidence type="ECO:0000256" key="1">
    <source>
        <dbReference type="ARBA" id="ARBA00004651"/>
    </source>
</evidence>
<dbReference type="PANTHER" id="PTHR24246">
    <property type="entry name" value="OLFACTORY RECEPTOR AND ADENOSINE RECEPTOR"/>
    <property type="match status" value="1"/>
</dbReference>
<reference evidence="14" key="1">
    <citation type="submission" date="2012-12" db="EMBL/GenBank/DDBJ databases">
        <authorList>
            <person name="Hellsten U."/>
            <person name="Grimwood J."/>
            <person name="Chapman J.A."/>
            <person name="Shapiro H."/>
            <person name="Aerts A."/>
            <person name="Otillar R.P."/>
            <person name="Terry A.Y."/>
            <person name="Boore J.L."/>
            <person name="Simakov O."/>
            <person name="Marletaz F."/>
            <person name="Cho S.-J."/>
            <person name="Edsinger-Gonzales E."/>
            <person name="Havlak P."/>
            <person name="Kuo D.-H."/>
            <person name="Larsson T."/>
            <person name="Lv J."/>
            <person name="Arendt D."/>
            <person name="Savage R."/>
            <person name="Osoegawa K."/>
            <person name="de Jong P."/>
            <person name="Lindberg D.R."/>
            <person name="Seaver E.C."/>
            <person name="Weisblat D.A."/>
            <person name="Putnam N.H."/>
            <person name="Grigoriev I.V."/>
            <person name="Rokhsar D.S."/>
        </authorList>
    </citation>
    <scope>NUCLEOTIDE SEQUENCE</scope>
    <source>
        <strain evidence="14">I ESC-2004</strain>
    </source>
</reference>
<dbReference type="PANTHER" id="PTHR24246:SF27">
    <property type="entry name" value="ADENOSINE RECEPTOR, ISOFORM A"/>
    <property type="match status" value="1"/>
</dbReference>
<evidence type="ECO:0000313" key="12">
    <source>
        <dbReference type="EMBL" id="ELT94101.1"/>
    </source>
</evidence>
<dbReference type="OMA" id="RRTNICH"/>